<gene>
    <name evidence="2" type="ORF">ACFY8O_21190</name>
</gene>
<dbReference type="RefSeq" id="WP_167526207.1">
    <property type="nucleotide sequence ID" value="NZ_JBIBEG010000005.1"/>
</dbReference>
<evidence type="ECO:0000313" key="3">
    <source>
        <dbReference type="Proteomes" id="UP001602322"/>
    </source>
</evidence>
<protein>
    <submittedName>
        <fullName evidence="2">Uncharacterized protein</fullName>
    </submittedName>
</protein>
<evidence type="ECO:0000256" key="1">
    <source>
        <dbReference type="SAM" id="MobiDB-lite"/>
    </source>
</evidence>
<sequence length="50" mass="5186">MTDMPSRTTQRHSDGATATAEAGASAPLPSPQYAGLFIEPDLPPVSDEAE</sequence>
<feature type="region of interest" description="Disordered" evidence="1">
    <location>
        <begin position="1"/>
        <end position="50"/>
    </location>
</feature>
<proteinExistence type="predicted"/>
<comment type="caution">
    <text evidence="2">The sequence shown here is derived from an EMBL/GenBank/DDBJ whole genome shotgun (WGS) entry which is preliminary data.</text>
</comment>
<evidence type="ECO:0000313" key="2">
    <source>
        <dbReference type="EMBL" id="MFF5898416.1"/>
    </source>
</evidence>
<name>A0ABW6X8S5_9ACTN</name>
<feature type="compositionally biased region" description="Low complexity" evidence="1">
    <location>
        <begin position="15"/>
        <end position="26"/>
    </location>
</feature>
<organism evidence="2 3">
    <name type="scientific">Streptomyces argenteolus</name>
    <dbReference type="NCBI Taxonomy" id="67274"/>
    <lineage>
        <taxon>Bacteria</taxon>
        <taxon>Bacillati</taxon>
        <taxon>Actinomycetota</taxon>
        <taxon>Actinomycetes</taxon>
        <taxon>Kitasatosporales</taxon>
        <taxon>Streptomycetaceae</taxon>
        <taxon>Streptomyces</taxon>
    </lineage>
</organism>
<dbReference type="Proteomes" id="UP001602322">
    <property type="component" value="Unassembled WGS sequence"/>
</dbReference>
<keyword evidence="3" id="KW-1185">Reference proteome</keyword>
<dbReference type="EMBL" id="JBIBEG010000005">
    <property type="protein sequence ID" value="MFF5898416.1"/>
    <property type="molecule type" value="Genomic_DNA"/>
</dbReference>
<reference evidence="2 3" key="1">
    <citation type="submission" date="2024-10" db="EMBL/GenBank/DDBJ databases">
        <title>The Natural Products Discovery Center: Release of the First 8490 Sequenced Strains for Exploring Actinobacteria Biosynthetic Diversity.</title>
        <authorList>
            <person name="Kalkreuter E."/>
            <person name="Kautsar S.A."/>
            <person name="Yang D."/>
            <person name="Bader C.D."/>
            <person name="Teijaro C.N."/>
            <person name="Fluegel L."/>
            <person name="Davis C.M."/>
            <person name="Simpson J.R."/>
            <person name="Lauterbach L."/>
            <person name="Steele A.D."/>
            <person name="Gui C."/>
            <person name="Meng S."/>
            <person name="Li G."/>
            <person name="Viehrig K."/>
            <person name="Ye F."/>
            <person name="Su P."/>
            <person name="Kiefer A.F."/>
            <person name="Nichols A."/>
            <person name="Cepeda A.J."/>
            <person name="Yan W."/>
            <person name="Fan B."/>
            <person name="Jiang Y."/>
            <person name="Adhikari A."/>
            <person name="Zheng C.-J."/>
            <person name="Schuster L."/>
            <person name="Cowan T.M."/>
            <person name="Smanski M.J."/>
            <person name="Chevrette M.G."/>
            <person name="De Carvalho L.P.S."/>
            <person name="Shen B."/>
        </authorList>
    </citation>
    <scope>NUCLEOTIDE SEQUENCE [LARGE SCALE GENOMIC DNA]</scope>
    <source>
        <strain evidence="2 3">NPDC012540</strain>
    </source>
</reference>
<accession>A0ABW6X8S5</accession>